<sequence>MSPIRELPAPVGVEPPNKLSMILGHFLPPAVNVRSIQSLDGHLHSLRLLTLSNGARLLLKSAPRSTTPLLRREQSLLWTEARVLSLLKQSSVPCIPSLLHYEQQNTRLGPAFLLRQYLPGPTLDEMASRLTTQGRQDIDRQLGFLVNVIGQHIAHNFGSLEQVALGTGTRSWREAFLALFESILRDSEDVFVHLPYAEIRHQICRLSPVLDDVKVPRLVICDFGRPSTVLLDPVSKKLLGVVGLGSALWGDVYLAQIFEDPSPAVLDGFASRHIGSEPHSIRQLFTIETETRVQKLKQGGA</sequence>
<dbReference type="HOGENOM" id="CLU_019843_0_0_1"/>
<protein>
    <recommendedName>
        <fullName evidence="3">Aminoglycoside phosphotransferase domain-containing protein</fullName>
    </recommendedName>
</protein>
<proteinExistence type="predicted"/>
<dbReference type="RefSeq" id="XP_001271108.1">
    <property type="nucleotide sequence ID" value="XM_001271107.1"/>
</dbReference>
<accession>A1CKK8</accession>
<dbReference type="eggNOG" id="ENOG502S1B6">
    <property type="taxonomic scope" value="Eukaryota"/>
</dbReference>
<evidence type="ECO:0008006" key="3">
    <source>
        <dbReference type="Google" id="ProtNLM"/>
    </source>
</evidence>
<dbReference type="GeneID" id="4702986"/>
<reference evidence="1 2" key="1">
    <citation type="journal article" date="2008" name="PLoS Genet.">
        <title>Genomic islands in the pathogenic filamentous fungus Aspergillus fumigatus.</title>
        <authorList>
            <person name="Fedorova N.D."/>
            <person name="Khaldi N."/>
            <person name="Joardar V.S."/>
            <person name="Maiti R."/>
            <person name="Amedeo P."/>
            <person name="Anderson M.J."/>
            <person name="Crabtree J."/>
            <person name="Silva J.C."/>
            <person name="Badger J.H."/>
            <person name="Albarraq A."/>
            <person name="Angiuoli S."/>
            <person name="Bussey H."/>
            <person name="Bowyer P."/>
            <person name="Cotty P.J."/>
            <person name="Dyer P.S."/>
            <person name="Egan A."/>
            <person name="Galens K."/>
            <person name="Fraser-Liggett C.M."/>
            <person name="Haas B.J."/>
            <person name="Inman J.M."/>
            <person name="Kent R."/>
            <person name="Lemieux S."/>
            <person name="Malavazi I."/>
            <person name="Orvis J."/>
            <person name="Roemer T."/>
            <person name="Ronning C.M."/>
            <person name="Sundaram J.P."/>
            <person name="Sutton G."/>
            <person name="Turner G."/>
            <person name="Venter J.C."/>
            <person name="White O.R."/>
            <person name="Whitty B.R."/>
            <person name="Youngman P."/>
            <person name="Wolfe K.H."/>
            <person name="Goldman G.H."/>
            <person name="Wortman J.R."/>
            <person name="Jiang B."/>
            <person name="Denning D.W."/>
            <person name="Nierman W.C."/>
        </authorList>
    </citation>
    <scope>NUCLEOTIDE SEQUENCE [LARGE SCALE GENOMIC DNA]</scope>
    <source>
        <strain evidence="2">ATCC 1007 / CBS 513.65 / DSM 816 / NCTC 3887 / NRRL 1</strain>
    </source>
</reference>
<dbReference type="Proteomes" id="UP000006701">
    <property type="component" value="Unassembled WGS sequence"/>
</dbReference>
<dbReference type="SUPFAM" id="SSF56112">
    <property type="entry name" value="Protein kinase-like (PK-like)"/>
    <property type="match status" value="1"/>
</dbReference>
<evidence type="ECO:0000313" key="2">
    <source>
        <dbReference type="Proteomes" id="UP000006701"/>
    </source>
</evidence>
<dbReference type="KEGG" id="act:ACLA_038970"/>
<dbReference type="InterPro" id="IPR051678">
    <property type="entry name" value="AGP_Transferase"/>
</dbReference>
<dbReference type="PANTHER" id="PTHR21310">
    <property type="entry name" value="AMINOGLYCOSIDE PHOSPHOTRANSFERASE-RELATED-RELATED"/>
    <property type="match status" value="1"/>
</dbReference>
<name>A1CKK8_ASPCL</name>
<dbReference type="VEuPathDB" id="FungiDB:ACLA_038970"/>
<dbReference type="EMBL" id="DS027056">
    <property type="protein sequence ID" value="EAW09682.1"/>
    <property type="molecule type" value="Genomic_DNA"/>
</dbReference>
<dbReference type="OrthoDB" id="5210591at2759"/>
<dbReference type="AlphaFoldDB" id="A1CKK8"/>
<dbReference type="InterPro" id="IPR011009">
    <property type="entry name" value="Kinase-like_dom_sf"/>
</dbReference>
<dbReference type="OMA" id="RMFWGDP"/>
<dbReference type="PANTHER" id="PTHR21310:SF59">
    <property type="entry name" value="AMINOGLYCOSIDE PHOSPHOTRANSFERASE DOMAIN-CONTAINING PROTEIN"/>
    <property type="match status" value="1"/>
</dbReference>
<evidence type="ECO:0000313" key="1">
    <source>
        <dbReference type="EMBL" id="EAW09682.1"/>
    </source>
</evidence>
<gene>
    <name evidence="1" type="ORF">ACLA_038970</name>
</gene>
<keyword evidence="2" id="KW-1185">Reference proteome</keyword>
<organism evidence="1 2">
    <name type="scientific">Aspergillus clavatus (strain ATCC 1007 / CBS 513.65 / DSM 816 / NCTC 3887 / NRRL 1 / QM 1276 / 107)</name>
    <dbReference type="NCBI Taxonomy" id="344612"/>
    <lineage>
        <taxon>Eukaryota</taxon>
        <taxon>Fungi</taxon>
        <taxon>Dikarya</taxon>
        <taxon>Ascomycota</taxon>
        <taxon>Pezizomycotina</taxon>
        <taxon>Eurotiomycetes</taxon>
        <taxon>Eurotiomycetidae</taxon>
        <taxon>Eurotiales</taxon>
        <taxon>Aspergillaceae</taxon>
        <taxon>Aspergillus</taxon>
        <taxon>Aspergillus subgen. Fumigati</taxon>
    </lineage>
</organism>